<evidence type="ECO:0000313" key="10">
    <source>
        <dbReference type="Proteomes" id="UP000326924"/>
    </source>
</evidence>
<protein>
    <recommendedName>
        <fullName evidence="7">Glutamyl-tRNA(Gln) amidotransferase subunit B, mitochondrial</fullName>
        <shortName evidence="7">Glu-AdT subunit B</shortName>
        <ecNumber evidence="7">6.3.5.-</ecNumber>
    </recommendedName>
</protein>
<dbReference type="SUPFAM" id="SSF89095">
    <property type="entry name" value="GatB/YqeY motif"/>
    <property type="match status" value="1"/>
</dbReference>
<dbReference type="GO" id="GO:0050567">
    <property type="term" value="F:glutaminyl-tRNA synthase (glutamine-hydrolyzing) activity"/>
    <property type="evidence" value="ECO:0007669"/>
    <property type="project" value="UniProtKB-UniRule"/>
</dbReference>
<dbReference type="GO" id="GO:0005524">
    <property type="term" value="F:ATP binding"/>
    <property type="evidence" value="ECO:0007669"/>
    <property type="project" value="UniProtKB-KW"/>
</dbReference>
<evidence type="ECO:0000259" key="8">
    <source>
        <dbReference type="SMART" id="SM00845"/>
    </source>
</evidence>
<dbReference type="Pfam" id="PF02637">
    <property type="entry name" value="GatB_Yqey"/>
    <property type="match status" value="1"/>
</dbReference>
<name>A0A5J5F2U4_9PEZI</name>
<dbReference type="InterPro" id="IPR003789">
    <property type="entry name" value="Asn/Gln_tRNA_amidoTrase-B-like"/>
</dbReference>
<comment type="caution">
    <text evidence="9">The sequence shown here is derived from an EMBL/GenBank/DDBJ whole genome shotgun (WGS) entry which is preliminary data.</text>
</comment>
<evidence type="ECO:0000256" key="7">
    <source>
        <dbReference type="HAMAP-Rule" id="MF_03147"/>
    </source>
</evidence>
<evidence type="ECO:0000256" key="4">
    <source>
        <dbReference type="ARBA" id="ARBA00022840"/>
    </source>
</evidence>
<dbReference type="GO" id="GO:0070681">
    <property type="term" value="P:glutaminyl-tRNAGln biosynthesis via transamidation"/>
    <property type="evidence" value="ECO:0007669"/>
    <property type="project" value="UniProtKB-UniRule"/>
</dbReference>
<dbReference type="EC" id="6.3.5.-" evidence="7"/>
<evidence type="ECO:0000256" key="6">
    <source>
        <dbReference type="ARBA" id="ARBA00047913"/>
    </source>
</evidence>
<dbReference type="AlphaFoldDB" id="A0A5J5F2U4"/>
<dbReference type="FunCoup" id="A0A5J5F2U4">
    <property type="interactions" value="389"/>
</dbReference>
<comment type="function">
    <text evidence="7">Allows the formation of correctly charged Gln-tRNA(Gln) through the transamidation of misacylated Glu-tRNA(Gln) in the mitochondria. The reaction takes place in the presence of glutamine and ATP through an activated gamma-phospho-Glu-tRNA(Gln).</text>
</comment>
<dbReference type="InterPro" id="IPR017958">
    <property type="entry name" value="Gln-tRNA_amidoTrfase_suB_CS"/>
</dbReference>
<dbReference type="GO" id="GO:0032543">
    <property type="term" value="P:mitochondrial translation"/>
    <property type="evidence" value="ECO:0007669"/>
    <property type="project" value="UniProtKB-UniRule"/>
</dbReference>
<evidence type="ECO:0000256" key="3">
    <source>
        <dbReference type="ARBA" id="ARBA00022741"/>
    </source>
</evidence>
<accession>A0A5J5F2U4</accession>
<dbReference type="HAMAP" id="MF_00121">
    <property type="entry name" value="GatB"/>
    <property type="match status" value="1"/>
</dbReference>
<dbReference type="NCBIfam" id="TIGR00133">
    <property type="entry name" value="gatB"/>
    <property type="match status" value="1"/>
</dbReference>
<dbReference type="InterPro" id="IPR018027">
    <property type="entry name" value="Asn/Gln_amidotransferase"/>
</dbReference>
<feature type="domain" description="Asn/Gln amidotransferase" evidence="8">
    <location>
        <begin position="437"/>
        <end position="601"/>
    </location>
</feature>
<dbReference type="InterPro" id="IPR017959">
    <property type="entry name" value="Asn/Gln-tRNA_amidoTrfase_suB/E"/>
</dbReference>
<comment type="subcellular location">
    <subcellularLocation>
        <location evidence="7">Mitochondrion</location>
    </subcellularLocation>
</comment>
<dbReference type="InterPro" id="IPR004413">
    <property type="entry name" value="GatB"/>
</dbReference>
<reference evidence="9 10" key="1">
    <citation type="submission" date="2019-09" db="EMBL/GenBank/DDBJ databases">
        <title>Draft genome of the ectomycorrhizal ascomycete Sphaerosporella brunnea.</title>
        <authorList>
            <consortium name="DOE Joint Genome Institute"/>
            <person name="Benucci G.M."/>
            <person name="Marozzi G."/>
            <person name="Antonielli L."/>
            <person name="Sanchez S."/>
            <person name="Marco P."/>
            <person name="Wang X."/>
            <person name="Falini L.B."/>
            <person name="Barry K."/>
            <person name="Haridas S."/>
            <person name="Lipzen A."/>
            <person name="Labutti K."/>
            <person name="Grigoriev I.V."/>
            <person name="Murat C."/>
            <person name="Martin F."/>
            <person name="Albertini E."/>
            <person name="Donnini D."/>
            <person name="Bonito G."/>
        </authorList>
    </citation>
    <scope>NUCLEOTIDE SEQUENCE [LARGE SCALE GENOMIC DNA]</scope>
    <source>
        <strain evidence="9 10">Sb_GMNB300</strain>
    </source>
</reference>
<dbReference type="NCBIfam" id="NF004012">
    <property type="entry name" value="PRK05477.1-2"/>
    <property type="match status" value="1"/>
</dbReference>
<comment type="catalytic activity">
    <reaction evidence="6 7">
        <text>L-glutamyl-tRNA(Gln) + L-glutamine + ATP + H2O = L-glutaminyl-tRNA(Gln) + L-glutamate + ADP + phosphate + H(+)</text>
        <dbReference type="Rhea" id="RHEA:17521"/>
        <dbReference type="Rhea" id="RHEA-COMP:9681"/>
        <dbReference type="Rhea" id="RHEA-COMP:9684"/>
        <dbReference type="ChEBI" id="CHEBI:15377"/>
        <dbReference type="ChEBI" id="CHEBI:15378"/>
        <dbReference type="ChEBI" id="CHEBI:29985"/>
        <dbReference type="ChEBI" id="CHEBI:30616"/>
        <dbReference type="ChEBI" id="CHEBI:43474"/>
        <dbReference type="ChEBI" id="CHEBI:58359"/>
        <dbReference type="ChEBI" id="CHEBI:78520"/>
        <dbReference type="ChEBI" id="CHEBI:78521"/>
        <dbReference type="ChEBI" id="CHEBI:456216"/>
    </reaction>
</comment>
<keyword evidence="10" id="KW-1185">Reference proteome</keyword>
<evidence type="ECO:0000256" key="1">
    <source>
        <dbReference type="ARBA" id="ARBA00005306"/>
    </source>
</evidence>
<dbReference type="InterPro" id="IPR006075">
    <property type="entry name" value="Asn/Gln-tRNA_Trfase_suB/E_cat"/>
</dbReference>
<dbReference type="OrthoDB" id="1722066at2759"/>
<dbReference type="EMBL" id="VXIS01000053">
    <property type="protein sequence ID" value="KAA8909840.1"/>
    <property type="molecule type" value="Genomic_DNA"/>
</dbReference>
<proteinExistence type="inferred from homology"/>
<comment type="similarity">
    <text evidence="1 7">Belongs to the GatB/GatE family. GatB subfamily.</text>
</comment>
<dbReference type="GO" id="GO:0030956">
    <property type="term" value="C:glutamyl-tRNA(Gln) amidotransferase complex"/>
    <property type="evidence" value="ECO:0007669"/>
    <property type="project" value="UniProtKB-UniRule"/>
</dbReference>
<keyword evidence="7" id="KW-0496">Mitochondrion</keyword>
<dbReference type="SMART" id="SM00845">
    <property type="entry name" value="GatB_Yqey"/>
    <property type="match status" value="1"/>
</dbReference>
<dbReference type="InterPro" id="IPR014746">
    <property type="entry name" value="Gln_synth/guanido_kin_cat_dom"/>
</dbReference>
<gene>
    <name evidence="9" type="ORF">FN846DRAFT_775793</name>
</gene>
<sequence>MPTPRLFATSTTPTILLCRLCRLYYRPLPRISPRTSPFHTSAHSAAESIHTTTADTTAAVDETLTGAFQKSQKRALKDRHKDVIADPIAPSSPWEVTCGLEVHAQLNTKCKLFSTARMSVNAQQNTHISPIDASLPGTQPKLDPRALLPALRAAIALSCTPEPVSRFDRKHYFYWDQPAGYQITQFYHPLAKNGVLRLTPENSTVAVPLEIKIKQVQIEQDTGKTIQAPPLQLVDLNRVGAPLVEIITEPFPLEEAETAAKVLAKIQEVLRAVDACVLGMEWGGMRADVNVSVRRRGDAELGQRCEIKNLSSFKTVTDAVTAEAVRQIGIVEAGGTVEGETRGWDAEHSTTKKLRMKEGEVDYRYMPEPDLPPVVLGPGLVEKVRETLPPLPEQVIAELTSPAYGLSLKDSKTMLLWDEGRTTGYHRVITLYKYVVKLVTDTLSAQKKDTKGVGKVVGNWLVNELGGLLSTRQLAWEKNPVQPEQLADLITLVMAGKITGPTGKTLLPRLFDTDDSPSKIVRAENLGIKEMSDDELAGLINKILATGEGQNVIKQLAELEDIPKNQKKRKGLRGFVVGKVMREMGGKVKADRVDAVFDALLLKKPE</sequence>
<dbReference type="Proteomes" id="UP000326924">
    <property type="component" value="Unassembled WGS sequence"/>
</dbReference>
<dbReference type="GO" id="GO:0005739">
    <property type="term" value="C:mitochondrion"/>
    <property type="evidence" value="ECO:0007669"/>
    <property type="project" value="UniProtKB-SubCell"/>
</dbReference>
<dbReference type="PANTHER" id="PTHR11659">
    <property type="entry name" value="GLUTAMYL-TRNA GLN AMIDOTRANSFERASE SUBUNIT B MITOCHONDRIAL AND PROKARYOTIC PET112-RELATED"/>
    <property type="match status" value="1"/>
</dbReference>
<dbReference type="Pfam" id="PF02934">
    <property type="entry name" value="GatB_N"/>
    <property type="match status" value="1"/>
</dbReference>
<evidence type="ECO:0000313" key="9">
    <source>
        <dbReference type="EMBL" id="KAA8909840.1"/>
    </source>
</evidence>
<evidence type="ECO:0000256" key="2">
    <source>
        <dbReference type="ARBA" id="ARBA00022598"/>
    </source>
</evidence>
<dbReference type="PANTHER" id="PTHR11659:SF0">
    <property type="entry name" value="GLUTAMYL-TRNA(GLN) AMIDOTRANSFERASE SUBUNIT B, MITOCHONDRIAL"/>
    <property type="match status" value="1"/>
</dbReference>
<keyword evidence="2 7" id="KW-0436">Ligase</keyword>
<keyword evidence="3 7" id="KW-0547">Nucleotide-binding</keyword>
<evidence type="ECO:0000256" key="5">
    <source>
        <dbReference type="ARBA" id="ARBA00022917"/>
    </source>
</evidence>
<comment type="subunit">
    <text evidence="7">Subunit of the heterotrimeric GatCAB amidotransferase (AdT) complex, composed of A, B and C subunits.</text>
</comment>
<organism evidence="9 10">
    <name type="scientific">Sphaerosporella brunnea</name>
    <dbReference type="NCBI Taxonomy" id="1250544"/>
    <lineage>
        <taxon>Eukaryota</taxon>
        <taxon>Fungi</taxon>
        <taxon>Dikarya</taxon>
        <taxon>Ascomycota</taxon>
        <taxon>Pezizomycotina</taxon>
        <taxon>Pezizomycetes</taxon>
        <taxon>Pezizales</taxon>
        <taxon>Pyronemataceae</taxon>
        <taxon>Sphaerosporella</taxon>
    </lineage>
</organism>
<dbReference type="PROSITE" id="PS01234">
    <property type="entry name" value="GATB"/>
    <property type="match status" value="1"/>
</dbReference>
<dbReference type="InParanoid" id="A0A5J5F2U4"/>
<keyword evidence="5 7" id="KW-0648">Protein biosynthesis</keyword>
<dbReference type="SUPFAM" id="SSF55931">
    <property type="entry name" value="Glutamine synthetase/guanido kinase"/>
    <property type="match status" value="1"/>
</dbReference>
<keyword evidence="4 7" id="KW-0067">ATP-binding</keyword>